<evidence type="ECO:0000313" key="4">
    <source>
        <dbReference type="Proteomes" id="UP001324993"/>
    </source>
</evidence>
<dbReference type="PANTHER" id="PTHR39084">
    <property type="entry name" value="MEMBRANE PROTEIN-RELATED"/>
    <property type="match status" value="1"/>
</dbReference>
<dbReference type="PANTHER" id="PTHR39084:SF1">
    <property type="entry name" value="DUF4010 DOMAIN-CONTAINING PROTEIN"/>
    <property type="match status" value="1"/>
</dbReference>
<dbReference type="Proteomes" id="UP001324993">
    <property type="component" value="Chromosome"/>
</dbReference>
<protein>
    <submittedName>
        <fullName evidence="3">DUF4010 domain-containing protein</fullName>
    </submittedName>
</protein>
<dbReference type="EMBL" id="CP138858">
    <property type="protein sequence ID" value="WPJ95748.1"/>
    <property type="molecule type" value="Genomic_DNA"/>
</dbReference>
<evidence type="ECO:0000259" key="2">
    <source>
        <dbReference type="Pfam" id="PF13194"/>
    </source>
</evidence>
<keyword evidence="4" id="KW-1185">Reference proteome</keyword>
<dbReference type="RefSeq" id="WP_319832626.1">
    <property type="nucleotide sequence ID" value="NZ_CP138858.1"/>
</dbReference>
<name>A0ABZ0RJV5_9BACT</name>
<sequence>MEVPNLKNPLGLSIAIKFALIYGAISFLVKMFSASDLSDGLLALSFISGLTDMDAIALSITQNLKEGTVALNLATQAILIAAIANTLLKAGLVIALGTPALRKQILLAFGGMSLAGVGALFLV</sequence>
<feature type="transmembrane region" description="Helical" evidence="1">
    <location>
        <begin position="12"/>
        <end position="29"/>
    </location>
</feature>
<keyword evidence="1" id="KW-1133">Transmembrane helix</keyword>
<evidence type="ECO:0000313" key="3">
    <source>
        <dbReference type="EMBL" id="WPJ95748.1"/>
    </source>
</evidence>
<feature type="transmembrane region" description="Helical" evidence="1">
    <location>
        <begin position="105"/>
        <end position="122"/>
    </location>
</feature>
<gene>
    <name evidence="3" type="ORF">SH580_20215</name>
</gene>
<accession>A0ABZ0RJV5</accession>
<dbReference type="Pfam" id="PF13194">
    <property type="entry name" value="DUF4010"/>
    <property type="match status" value="1"/>
</dbReference>
<feature type="domain" description="DUF4010" evidence="2">
    <location>
        <begin position="4"/>
        <end position="97"/>
    </location>
</feature>
<evidence type="ECO:0000256" key="1">
    <source>
        <dbReference type="SAM" id="Phobius"/>
    </source>
</evidence>
<organism evidence="3 4">
    <name type="scientific">Coraliomargarita algicola</name>
    <dbReference type="NCBI Taxonomy" id="3092156"/>
    <lineage>
        <taxon>Bacteria</taxon>
        <taxon>Pseudomonadati</taxon>
        <taxon>Verrucomicrobiota</taxon>
        <taxon>Opitutia</taxon>
        <taxon>Puniceicoccales</taxon>
        <taxon>Coraliomargaritaceae</taxon>
        <taxon>Coraliomargarita</taxon>
    </lineage>
</organism>
<feature type="transmembrane region" description="Helical" evidence="1">
    <location>
        <begin position="73"/>
        <end position="98"/>
    </location>
</feature>
<reference evidence="3 4" key="1">
    <citation type="submission" date="2023-11" db="EMBL/GenBank/DDBJ databases">
        <title>Coraliomargarita sp. nov., isolated from marine algae.</title>
        <authorList>
            <person name="Lee J.K."/>
            <person name="Baek J.H."/>
            <person name="Kim J.M."/>
            <person name="Choi D.G."/>
            <person name="Jeon C.O."/>
        </authorList>
    </citation>
    <scope>NUCLEOTIDE SEQUENCE [LARGE SCALE GENOMIC DNA]</scope>
    <source>
        <strain evidence="3 4">J2-16</strain>
    </source>
</reference>
<keyword evidence="1" id="KW-0812">Transmembrane</keyword>
<feature type="transmembrane region" description="Helical" evidence="1">
    <location>
        <begin position="41"/>
        <end position="61"/>
    </location>
</feature>
<proteinExistence type="predicted"/>
<keyword evidence="1" id="KW-0472">Membrane</keyword>
<dbReference type="InterPro" id="IPR025105">
    <property type="entry name" value="DUF4010"/>
</dbReference>